<keyword evidence="4 5" id="KW-0472">Membrane</keyword>
<evidence type="ECO:0000256" key="4">
    <source>
        <dbReference type="ARBA" id="ARBA00023136"/>
    </source>
</evidence>
<dbReference type="PANTHER" id="PTHR31465:SF1">
    <property type="entry name" value="PROTEIN RTA1-RELATED"/>
    <property type="match status" value="1"/>
</dbReference>
<feature type="transmembrane region" description="Helical" evidence="5">
    <location>
        <begin position="73"/>
        <end position="94"/>
    </location>
</feature>
<dbReference type="EMBL" id="ML735688">
    <property type="protein sequence ID" value="KAE8423708.1"/>
    <property type="molecule type" value="Genomic_DNA"/>
</dbReference>
<reference evidence="6 7" key="1">
    <citation type="submission" date="2019-04" db="EMBL/GenBank/DDBJ databases">
        <authorList>
            <consortium name="DOE Joint Genome Institute"/>
            <person name="Mondo S."/>
            <person name="Kjaerbolling I."/>
            <person name="Vesth T."/>
            <person name="Frisvad J.C."/>
            <person name="Nybo J.L."/>
            <person name="Theobald S."/>
            <person name="Kildgaard S."/>
            <person name="Isbrandt T."/>
            <person name="Kuo A."/>
            <person name="Sato A."/>
            <person name="Lyhne E.K."/>
            <person name="Kogle M.E."/>
            <person name="Wiebenga A."/>
            <person name="Kun R.S."/>
            <person name="Lubbers R.J."/>
            <person name="Makela M.R."/>
            <person name="Barry K."/>
            <person name="Chovatia M."/>
            <person name="Clum A."/>
            <person name="Daum C."/>
            <person name="Haridas S."/>
            <person name="He G."/>
            <person name="LaButti K."/>
            <person name="Lipzen A."/>
            <person name="Riley R."/>
            <person name="Salamov A."/>
            <person name="Simmons B.A."/>
            <person name="Magnuson J.K."/>
            <person name="Henrissat B."/>
            <person name="Mortensen U.H."/>
            <person name="Larsen T.O."/>
            <person name="Devries R.P."/>
            <person name="Grigoriev I.V."/>
            <person name="Machida M."/>
            <person name="Baker S.E."/>
            <person name="Andersen M.R."/>
            <person name="Cantor M.N."/>
            <person name="Hua S.X."/>
        </authorList>
    </citation>
    <scope>NUCLEOTIDE SEQUENCE [LARGE SCALE GENOMIC DNA]</scope>
    <source>
        <strain evidence="6 7">CBS 117616</strain>
    </source>
</reference>
<evidence type="ECO:0000313" key="7">
    <source>
        <dbReference type="Proteomes" id="UP000325395"/>
    </source>
</evidence>
<keyword evidence="7" id="KW-1185">Reference proteome</keyword>
<keyword evidence="3 5" id="KW-1133">Transmembrane helix</keyword>
<organism evidence="6 7">
    <name type="scientific">Aspergillus pseudocaelatus</name>
    <dbReference type="NCBI Taxonomy" id="1825620"/>
    <lineage>
        <taxon>Eukaryota</taxon>
        <taxon>Fungi</taxon>
        <taxon>Dikarya</taxon>
        <taxon>Ascomycota</taxon>
        <taxon>Pezizomycotina</taxon>
        <taxon>Eurotiomycetes</taxon>
        <taxon>Eurotiomycetidae</taxon>
        <taxon>Eurotiales</taxon>
        <taxon>Aspergillaceae</taxon>
        <taxon>Aspergillus</taxon>
        <taxon>Aspergillus subgen. Circumdati</taxon>
    </lineage>
</organism>
<evidence type="ECO:0000256" key="5">
    <source>
        <dbReference type="SAM" id="Phobius"/>
    </source>
</evidence>
<dbReference type="Proteomes" id="UP000325395">
    <property type="component" value="Unassembled WGS sequence"/>
</dbReference>
<protein>
    <submittedName>
        <fullName evidence="6">RTA1 like protein-domain-containing protein</fullName>
    </submittedName>
</protein>
<evidence type="ECO:0000313" key="6">
    <source>
        <dbReference type="EMBL" id="KAE8423708.1"/>
    </source>
</evidence>
<proteinExistence type="predicted"/>
<name>A0ABQ6X4A8_9EURO</name>
<comment type="subcellular location">
    <subcellularLocation>
        <location evidence="1">Membrane</location>
        <topology evidence="1">Multi-pass membrane protein</topology>
    </subcellularLocation>
</comment>
<evidence type="ECO:0000256" key="1">
    <source>
        <dbReference type="ARBA" id="ARBA00004141"/>
    </source>
</evidence>
<feature type="transmembrane region" description="Helical" evidence="5">
    <location>
        <begin position="35"/>
        <end position="52"/>
    </location>
</feature>
<dbReference type="PANTHER" id="PTHR31465">
    <property type="entry name" value="PROTEIN RTA1-RELATED"/>
    <property type="match status" value="1"/>
</dbReference>
<sequence length="147" mass="17296">MQVIFFGLFLFCAAFFHFRIRRHIATHKPSYATPWQSHLLVLYIASVMVFVRSSFRLAEYVGGQGDVLLQHEYYIWIFDTTLMSLTMLLFNVFYPLTVREGDMSLRGVFLRDLSEDCPKSDVSLKPIRENPIIRHCWLKVVELEIVM</sequence>
<accession>A0ABQ6X4A8</accession>
<dbReference type="InterPro" id="IPR007568">
    <property type="entry name" value="RTA1"/>
</dbReference>
<evidence type="ECO:0000256" key="2">
    <source>
        <dbReference type="ARBA" id="ARBA00022692"/>
    </source>
</evidence>
<evidence type="ECO:0000256" key="3">
    <source>
        <dbReference type="ARBA" id="ARBA00022989"/>
    </source>
</evidence>
<dbReference type="Pfam" id="PF04479">
    <property type="entry name" value="RTA1"/>
    <property type="match status" value="1"/>
</dbReference>
<keyword evidence="2 5" id="KW-0812">Transmembrane</keyword>
<gene>
    <name evidence="6" type="ORF">BDV36DRAFT_243175</name>
</gene>